<dbReference type="SUPFAM" id="SSF117892">
    <property type="entry name" value="Band 7/SPFH domain"/>
    <property type="match status" value="1"/>
</dbReference>
<sequence length="250" mass="28879">LGKYVRTVQEPGLYFKMPLVQTVHRFENRILEYDAAAAKVITADKKHLVVDNYARWKIIDPLKFYETVRNEFGGQARLDDIVFSEIREELARHTLTEIISLQREAIMDTVGNRCDEKAREYGIQVIDVKIKRADLPEEVTHSVYARMKAERERIAKKYRSEGEEESVKIKAQADKERTVLLADSYRSAQELKGKGDAEAIKIYAQALEEDPEFYSFLRTLEVYRKALTGGTTMVLSSDSELFQYLSQPQE</sequence>
<dbReference type="Pfam" id="PF01145">
    <property type="entry name" value="Band_7"/>
    <property type="match status" value="1"/>
</dbReference>
<dbReference type="GO" id="GO:0016020">
    <property type="term" value="C:membrane"/>
    <property type="evidence" value="ECO:0007669"/>
    <property type="project" value="UniProtKB-SubCell"/>
</dbReference>
<keyword evidence="5" id="KW-0472">Membrane</keyword>
<dbReference type="PRINTS" id="PR00721">
    <property type="entry name" value="STOMATIN"/>
</dbReference>
<dbReference type="EMBL" id="BARV01008568">
    <property type="protein sequence ID" value="GAI05237.1"/>
    <property type="molecule type" value="Genomic_DNA"/>
</dbReference>
<keyword evidence="4" id="KW-1133">Transmembrane helix</keyword>
<dbReference type="PANTHER" id="PTHR42911:SF1">
    <property type="entry name" value="MODULATOR OF FTSH PROTEASE HFLC"/>
    <property type="match status" value="1"/>
</dbReference>
<dbReference type="PANTHER" id="PTHR42911">
    <property type="entry name" value="MODULATOR OF FTSH PROTEASE HFLC"/>
    <property type="match status" value="1"/>
</dbReference>
<dbReference type="SMART" id="SM00244">
    <property type="entry name" value="PHB"/>
    <property type="match status" value="1"/>
</dbReference>
<name>X1KDW9_9ZZZZ</name>
<proteinExistence type="inferred from homology"/>
<evidence type="ECO:0000256" key="1">
    <source>
        <dbReference type="ARBA" id="ARBA00004370"/>
    </source>
</evidence>
<keyword evidence="3" id="KW-0812">Transmembrane</keyword>
<evidence type="ECO:0000256" key="2">
    <source>
        <dbReference type="ARBA" id="ARBA00007862"/>
    </source>
</evidence>
<accession>X1KDW9</accession>
<dbReference type="Gene3D" id="3.30.479.30">
    <property type="entry name" value="Band 7 domain"/>
    <property type="match status" value="1"/>
</dbReference>
<organism evidence="7">
    <name type="scientific">marine sediment metagenome</name>
    <dbReference type="NCBI Taxonomy" id="412755"/>
    <lineage>
        <taxon>unclassified sequences</taxon>
        <taxon>metagenomes</taxon>
        <taxon>ecological metagenomes</taxon>
    </lineage>
</organism>
<dbReference type="InterPro" id="IPR001107">
    <property type="entry name" value="Band_7"/>
</dbReference>
<evidence type="ECO:0000256" key="3">
    <source>
        <dbReference type="ARBA" id="ARBA00022692"/>
    </source>
</evidence>
<evidence type="ECO:0000259" key="6">
    <source>
        <dbReference type="SMART" id="SM00244"/>
    </source>
</evidence>
<feature type="domain" description="Band 7" evidence="6">
    <location>
        <begin position="1"/>
        <end position="147"/>
    </location>
</feature>
<protein>
    <recommendedName>
        <fullName evidence="6">Band 7 domain-containing protein</fullName>
    </recommendedName>
</protein>
<dbReference type="InterPro" id="IPR036013">
    <property type="entry name" value="Band_7/SPFH_dom_sf"/>
</dbReference>
<reference evidence="7" key="1">
    <citation type="journal article" date="2014" name="Front. Microbiol.">
        <title>High frequency of phylogenetically diverse reductive dehalogenase-homologous genes in deep subseafloor sedimentary metagenomes.</title>
        <authorList>
            <person name="Kawai M."/>
            <person name="Futagami T."/>
            <person name="Toyoda A."/>
            <person name="Takaki Y."/>
            <person name="Nishi S."/>
            <person name="Hori S."/>
            <person name="Arai W."/>
            <person name="Tsubouchi T."/>
            <person name="Morono Y."/>
            <person name="Uchiyama I."/>
            <person name="Ito T."/>
            <person name="Fujiyama A."/>
            <person name="Inagaki F."/>
            <person name="Takami H."/>
        </authorList>
    </citation>
    <scope>NUCLEOTIDE SEQUENCE</scope>
    <source>
        <strain evidence="7">Expedition CK06-06</strain>
    </source>
</reference>
<dbReference type="AlphaFoldDB" id="X1KDW9"/>
<dbReference type="NCBIfam" id="TIGR01932">
    <property type="entry name" value="hflC"/>
    <property type="match status" value="1"/>
</dbReference>
<comment type="similarity">
    <text evidence="2">Belongs to the band 7/mec-2 family. HflC subfamily.</text>
</comment>
<dbReference type="InterPro" id="IPR001972">
    <property type="entry name" value="Stomatin_HflK_fam"/>
</dbReference>
<evidence type="ECO:0000256" key="5">
    <source>
        <dbReference type="ARBA" id="ARBA00023136"/>
    </source>
</evidence>
<dbReference type="InterPro" id="IPR010200">
    <property type="entry name" value="HflC"/>
</dbReference>
<comment type="subcellular location">
    <subcellularLocation>
        <location evidence="1">Membrane</location>
    </subcellularLocation>
</comment>
<evidence type="ECO:0000313" key="7">
    <source>
        <dbReference type="EMBL" id="GAI05237.1"/>
    </source>
</evidence>
<evidence type="ECO:0000256" key="4">
    <source>
        <dbReference type="ARBA" id="ARBA00022989"/>
    </source>
</evidence>
<gene>
    <name evidence="7" type="ORF">S06H3_17181</name>
</gene>
<dbReference type="CDD" id="cd03405">
    <property type="entry name" value="SPFH_HflC"/>
    <property type="match status" value="1"/>
</dbReference>
<comment type="caution">
    <text evidence="7">The sequence shown here is derived from an EMBL/GenBank/DDBJ whole genome shotgun (WGS) entry which is preliminary data.</text>
</comment>
<dbReference type="PIRSF" id="PIRSF005651">
    <property type="entry name" value="HflC"/>
    <property type="match status" value="1"/>
</dbReference>
<feature type="non-terminal residue" evidence="7">
    <location>
        <position position="1"/>
    </location>
</feature>